<name>X0T547_9ZZZZ</name>
<evidence type="ECO:0000313" key="3">
    <source>
        <dbReference type="EMBL" id="GAF88344.1"/>
    </source>
</evidence>
<reference evidence="3" key="1">
    <citation type="journal article" date="2014" name="Front. Microbiol.">
        <title>High frequency of phylogenetically diverse reductive dehalogenase-homologous genes in deep subseafloor sedimentary metagenomes.</title>
        <authorList>
            <person name="Kawai M."/>
            <person name="Futagami T."/>
            <person name="Toyoda A."/>
            <person name="Takaki Y."/>
            <person name="Nishi S."/>
            <person name="Hori S."/>
            <person name="Arai W."/>
            <person name="Tsubouchi T."/>
            <person name="Morono Y."/>
            <person name="Uchiyama I."/>
            <person name="Ito T."/>
            <person name="Fujiyama A."/>
            <person name="Inagaki F."/>
            <person name="Takami H."/>
        </authorList>
    </citation>
    <scope>NUCLEOTIDE SEQUENCE</scope>
    <source>
        <strain evidence="3">Expedition CK06-06</strain>
    </source>
</reference>
<keyword evidence="1" id="KW-1133">Transmembrane helix</keyword>
<organism evidence="3">
    <name type="scientific">marine sediment metagenome</name>
    <dbReference type="NCBI Taxonomy" id="412755"/>
    <lineage>
        <taxon>unclassified sequences</taxon>
        <taxon>metagenomes</taxon>
        <taxon>ecological metagenomes</taxon>
    </lineage>
</organism>
<sequence>LLGLLPCGPVYTALVAAARAGMDIQNSFKAVLAGMGLMAVFGIGTVPALLMVARLTGMGWLRSRAMIYKIGSVLMMAVGIYFVVKGIRF</sequence>
<keyword evidence="1" id="KW-0812">Transmembrane</keyword>
<proteinExistence type="predicted"/>
<keyword evidence="1" id="KW-0472">Membrane</keyword>
<evidence type="ECO:0000256" key="1">
    <source>
        <dbReference type="SAM" id="Phobius"/>
    </source>
</evidence>
<feature type="domain" description="Urease accessory protein UreH-like transmembrane" evidence="2">
    <location>
        <begin position="1"/>
        <end position="81"/>
    </location>
</feature>
<feature type="non-terminal residue" evidence="3">
    <location>
        <position position="1"/>
    </location>
</feature>
<comment type="caution">
    <text evidence="3">The sequence shown here is derived from an EMBL/GenBank/DDBJ whole genome shotgun (WGS) entry which is preliminary data.</text>
</comment>
<gene>
    <name evidence="3" type="ORF">S01H1_20594</name>
</gene>
<dbReference type="InterPro" id="IPR039447">
    <property type="entry name" value="UreH-like_TM_dom"/>
</dbReference>
<dbReference type="EMBL" id="BARS01011294">
    <property type="protein sequence ID" value="GAF88344.1"/>
    <property type="molecule type" value="Genomic_DNA"/>
</dbReference>
<feature type="transmembrane region" description="Helical" evidence="1">
    <location>
        <begin position="65"/>
        <end position="84"/>
    </location>
</feature>
<protein>
    <recommendedName>
        <fullName evidence="2">Urease accessory protein UreH-like transmembrane domain-containing protein</fullName>
    </recommendedName>
</protein>
<evidence type="ECO:0000259" key="2">
    <source>
        <dbReference type="Pfam" id="PF13386"/>
    </source>
</evidence>
<accession>X0T547</accession>
<dbReference type="AlphaFoldDB" id="X0T547"/>
<feature type="transmembrane region" description="Helical" evidence="1">
    <location>
        <begin position="30"/>
        <end position="53"/>
    </location>
</feature>
<dbReference type="Pfam" id="PF13386">
    <property type="entry name" value="DsbD_2"/>
    <property type="match status" value="1"/>
</dbReference>